<dbReference type="GO" id="GO:0016787">
    <property type="term" value="F:hydrolase activity"/>
    <property type="evidence" value="ECO:0007669"/>
    <property type="project" value="UniProtKB-KW"/>
</dbReference>
<comment type="caution">
    <text evidence="5">The sequence shown here is derived from an EMBL/GenBank/DDBJ whole genome shotgun (WGS) entry which is preliminary data.</text>
</comment>
<keyword evidence="6" id="KW-1185">Reference proteome</keyword>
<dbReference type="PANTHER" id="PTHR46825">
    <property type="entry name" value="D-ALANYL-D-ALANINE-CARBOXYPEPTIDASE/ENDOPEPTIDASE AMPH"/>
    <property type="match status" value="1"/>
</dbReference>
<evidence type="ECO:0000256" key="2">
    <source>
        <dbReference type="SAM" id="SignalP"/>
    </source>
</evidence>
<dbReference type="InterPro" id="IPR001466">
    <property type="entry name" value="Beta-lactam-related"/>
</dbReference>
<reference evidence="5 6" key="1">
    <citation type="journal article" date="2019" name="Emerg. Microbes Infect.">
        <title>Comprehensive subspecies identification of 175 nontuberculous mycobacteria species based on 7547 genomic profiles.</title>
        <authorList>
            <person name="Matsumoto Y."/>
            <person name="Kinjo T."/>
            <person name="Motooka D."/>
            <person name="Nabeya D."/>
            <person name="Jung N."/>
            <person name="Uechi K."/>
            <person name="Horii T."/>
            <person name="Iida T."/>
            <person name="Fujita J."/>
            <person name="Nakamura S."/>
        </authorList>
    </citation>
    <scope>NUCLEOTIDE SEQUENCE [LARGE SCALE GENOMIC DNA]</scope>
    <source>
        <strain evidence="5 6">JCM 30996</strain>
    </source>
</reference>
<gene>
    <name evidence="5" type="ORF">MHIP_55770</name>
</gene>
<dbReference type="Proteomes" id="UP000465304">
    <property type="component" value="Unassembled WGS sequence"/>
</dbReference>
<feature type="chain" id="PRO_5029682463" evidence="2">
    <location>
        <begin position="26"/>
        <end position="538"/>
    </location>
</feature>
<dbReference type="Gene3D" id="3.40.710.10">
    <property type="entry name" value="DD-peptidase/beta-lactamase superfamily"/>
    <property type="match status" value="1"/>
</dbReference>
<name>A0A7I9ZVX6_9MYCO</name>
<dbReference type="RefSeq" id="WP_163894595.1">
    <property type="nucleotide sequence ID" value="NZ_BLLB01000002.1"/>
</dbReference>
<evidence type="ECO:0000313" key="6">
    <source>
        <dbReference type="Proteomes" id="UP000465304"/>
    </source>
</evidence>
<dbReference type="PANTHER" id="PTHR46825:SF15">
    <property type="entry name" value="BETA-LACTAMASE-RELATED DOMAIN-CONTAINING PROTEIN"/>
    <property type="match status" value="1"/>
</dbReference>
<keyword evidence="2" id="KW-0732">Signal</keyword>
<feature type="compositionally biased region" description="Pro residues" evidence="1">
    <location>
        <begin position="47"/>
        <end position="57"/>
    </location>
</feature>
<dbReference type="EMBL" id="BLLB01000002">
    <property type="protein sequence ID" value="GFH05094.1"/>
    <property type="molecule type" value="Genomic_DNA"/>
</dbReference>
<sequence>MTLPGRLAVLSLLVALLAGCATDNATDSAEPAGPTKSAAPPAAQSPELPPPLVPAMPLPENAVADAVSELDGMVEDLMAKSGVPGMAVAVVHGGETVYSKGFGVKDVRNGDAPENRVDPDTVFQLASLSKPLGATVVAHQVGEGAISWDTPIVDHLPWFALSDPAVTRMVTVGDMYSHRSGLPDHAGDLLEDLGYDRRLVLEKLREYPLDPFRTSYAYTNFGLTAGAEAVAVAAGSSWEELSQQVLYQPLGMGSTSSRFDEYMSRTNRAVGHIHIDDGYQPDFVRDPQAEAPAGGVSSSLNDMSKWLTMMLGNGSYQGEQIVDPEALLPALTPQSVSSRASEPAMRSGFYGFGFNVSATASARMEMSHSGAFELGAGTNFVMLPAADVAIVALTNATPSGVPETLTAEFADLVQFGEIREDWYALYKGAFEEMEQPVGSLVGQRPPADPAPPAPLASYVGQYSNFFWGPARVMEKNGGLELALGPKMVVPLKHWDGDVFTFSFITENAPPGTISKATFDGDWLELEYYDRDGKGTFTR</sequence>
<dbReference type="SUPFAM" id="SSF56601">
    <property type="entry name" value="beta-lactamase/transpeptidase-like"/>
    <property type="match status" value="1"/>
</dbReference>
<organism evidence="5 6">
    <name type="scientific">Mycolicibacterium hippocampi</name>
    <dbReference type="NCBI Taxonomy" id="659824"/>
    <lineage>
        <taxon>Bacteria</taxon>
        <taxon>Bacillati</taxon>
        <taxon>Actinomycetota</taxon>
        <taxon>Actinomycetes</taxon>
        <taxon>Mycobacteriales</taxon>
        <taxon>Mycobacteriaceae</taxon>
        <taxon>Mycolicibacterium</taxon>
    </lineage>
</organism>
<dbReference type="InterPro" id="IPR021860">
    <property type="entry name" value="Peptidase_S12_Pab87-rel_C"/>
</dbReference>
<feature type="compositionally biased region" description="Low complexity" evidence="1">
    <location>
        <begin position="37"/>
        <end position="46"/>
    </location>
</feature>
<dbReference type="Gene3D" id="2.40.128.600">
    <property type="match status" value="1"/>
</dbReference>
<evidence type="ECO:0000256" key="1">
    <source>
        <dbReference type="SAM" id="MobiDB-lite"/>
    </source>
</evidence>
<protein>
    <submittedName>
        <fullName evidence="5">Serine hydrolase</fullName>
    </submittedName>
</protein>
<dbReference type="InterPro" id="IPR050491">
    <property type="entry name" value="AmpC-like"/>
</dbReference>
<feature type="region of interest" description="Disordered" evidence="1">
    <location>
        <begin position="25"/>
        <end position="57"/>
    </location>
</feature>
<dbReference type="PROSITE" id="PS51257">
    <property type="entry name" value="PROKAR_LIPOPROTEIN"/>
    <property type="match status" value="1"/>
</dbReference>
<feature type="signal peptide" evidence="2">
    <location>
        <begin position="1"/>
        <end position="25"/>
    </location>
</feature>
<accession>A0A7I9ZVX6</accession>
<dbReference type="InterPro" id="IPR012338">
    <property type="entry name" value="Beta-lactam/transpept-like"/>
</dbReference>
<dbReference type="Pfam" id="PF11954">
    <property type="entry name" value="DUF3471"/>
    <property type="match status" value="1"/>
</dbReference>
<feature type="domain" description="Beta-lactamase-related" evidence="3">
    <location>
        <begin position="70"/>
        <end position="412"/>
    </location>
</feature>
<evidence type="ECO:0000313" key="5">
    <source>
        <dbReference type="EMBL" id="GFH05094.1"/>
    </source>
</evidence>
<feature type="domain" description="Peptidase S12 Pab87-related C-terminal" evidence="4">
    <location>
        <begin position="445"/>
        <end position="510"/>
    </location>
</feature>
<evidence type="ECO:0000259" key="3">
    <source>
        <dbReference type="Pfam" id="PF00144"/>
    </source>
</evidence>
<keyword evidence="5" id="KW-0378">Hydrolase</keyword>
<evidence type="ECO:0000259" key="4">
    <source>
        <dbReference type="Pfam" id="PF11954"/>
    </source>
</evidence>
<proteinExistence type="predicted"/>
<dbReference type="Pfam" id="PF00144">
    <property type="entry name" value="Beta-lactamase"/>
    <property type="match status" value="1"/>
</dbReference>
<dbReference type="AlphaFoldDB" id="A0A7I9ZVX6"/>